<organism evidence="6 7">
    <name type="scientific">Curtobacterium citreum</name>
    <dbReference type="NCBI Taxonomy" id="2036"/>
    <lineage>
        <taxon>Bacteria</taxon>
        <taxon>Bacillati</taxon>
        <taxon>Actinomycetota</taxon>
        <taxon>Actinomycetes</taxon>
        <taxon>Micrococcales</taxon>
        <taxon>Microbacteriaceae</taxon>
        <taxon>Curtobacterium</taxon>
    </lineage>
</organism>
<reference evidence="5 8" key="2">
    <citation type="submission" date="2022-08" db="EMBL/GenBank/DDBJ databases">
        <title>Taxonomy of Curtobacterium flaccumfaciens.</title>
        <authorList>
            <person name="Osdaghi E."/>
            <person name="Taghavi S.M."/>
            <person name="Hamidizade M."/>
            <person name="Abachi H."/>
            <person name="Fazliarab A."/>
            <person name="Baeyen S."/>
            <person name="Portier P."/>
            <person name="Van Vaerenbergh J."/>
            <person name="Jacques M.-A."/>
        </authorList>
    </citation>
    <scope>NUCLEOTIDE SEQUENCE [LARGE SCALE GENOMIC DNA]</scope>
    <source>
        <strain evidence="5 8">LMG8786T</strain>
    </source>
</reference>
<keyword evidence="2" id="KW-0805">Transcription regulation</keyword>
<sequence>MAGQRSRPRGQLEQAVLEALWAADDDRAADADAGLTARQVLDAFPEPRPALTTVLTVLDRLGRKGQVDRQEHDDAPLTFRAAHSREQQTASLMSNALAAASDREAALLQFTGSLASDDLDVLRRALDARARS</sequence>
<dbReference type="GO" id="GO:0045892">
    <property type="term" value="P:negative regulation of DNA-templated transcription"/>
    <property type="evidence" value="ECO:0007669"/>
    <property type="project" value="InterPro"/>
</dbReference>
<evidence type="ECO:0000313" key="7">
    <source>
        <dbReference type="Proteomes" id="UP000539146"/>
    </source>
</evidence>
<evidence type="ECO:0000313" key="5">
    <source>
        <dbReference type="EMBL" id="MCS6521811.1"/>
    </source>
</evidence>
<dbReference type="Gene3D" id="6.10.140.850">
    <property type="match status" value="1"/>
</dbReference>
<name>A0A850DY69_9MICO</name>
<comment type="caution">
    <text evidence="6">The sequence shown here is derived from an EMBL/GenBank/DDBJ whole genome shotgun (WGS) entry which is preliminary data.</text>
</comment>
<proteinExistence type="inferred from homology"/>
<evidence type="ECO:0000256" key="1">
    <source>
        <dbReference type="ARBA" id="ARBA00011046"/>
    </source>
</evidence>
<keyword evidence="3" id="KW-0238">DNA-binding</keyword>
<reference evidence="6 7" key="1">
    <citation type="submission" date="2020-05" db="EMBL/GenBank/DDBJ databases">
        <title>Genome Sequencing of Type Strains.</title>
        <authorList>
            <person name="Lemaire J.F."/>
            <person name="Inderbitzin P."/>
            <person name="Gregorio O.A."/>
            <person name="Collins S.B."/>
            <person name="Wespe N."/>
            <person name="Knight-Connoni V."/>
        </authorList>
    </citation>
    <scope>NUCLEOTIDE SEQUENCE [LARGE SCALE GENOMIC DNA]</scope>
    <source>
        <strain evidence="6 7">DSM 20512</strain>
    </source>
</reference>
<protein>
    <submittedName>
        <fullName evidence="5 6">Transcriptional regulator</fullName>
    </submittedName>
</protein>
<gene>
    <name evidence="6" type="ORF">HP467_14835</name>
    <name evidence="5" type="ORF">NYQ28_04425</name>
</gene>
<accession>A0A850DY69</accession>
<dbReference type="InterPro" id="IPR005650">
    <property type="entry name" value="BlaI_family"/>
</dbReference>
<dbReference type="SUPFAM" id="SSF46785">
    <property type="entry name" value="Winged helix' DNA-binding domain"/>
    <property type="match status" value="1"/>
</dbReference>
<keyword evidence="4" id="KW-0804">Transcription</keyword>
<evidence type="ECO:0000256" key="4">
    <source>
        <dbReference type="ARBA" id="ARBA00023163"/>
    </source>
</evidence>
<keyword evidence="8" id="KW-1185">Reference proteome</keyword>
<dbReference type="Proteomes" id="UP000539146">
    <property type="component" value="Unassembled WGS sequence"/>
</dbReference>
<evidence type="ECO:0000256" key="3">
    <source>
        <dbReference type="ARBA" id="ARBA00023125"/>
    </source>
</evidence>
<dbReference type="Pfam" id="PF03965">
    <property type="entry name" value="Penicillinase_R"/>
    <property type="match status" value="1"/>
</dbReference>
<dbReference type="Gene3D" id="1.10.10.10">
    <property type="entry name" value="Winged helix-like DNA-binding domain superfamily/Winged helix DNA-binding domain"/>
    <property type="match status" value="1"/>
</dbReference>
<dbReference type="InterPro" id="IPR036390">
    <property type="entry name" value="WH_DNA-bd_sf"/>
</dbReference>
<evidence type="ECO:0000313" key="6">
    <source>
        <dbReference type="EMBL" id="NUU29368.1"/>
    </source>
</evidence>
<dbReference type="RefSeq" id="WP_058741973.1">
    <property type="nucleotide sequence ID" value="NZ_BAAAWP010000001.1"/>
</dbReference>
<dbReference type="InterPro" id="IPR036388">
    <property type="entry name" value="WH-like_DNA-bd_sf"/>
</dbReference>
<dbReference type="GeneID" id="95323284"/>
<dbReference type="EMBL" id="JABMCG010000123">
    <property type="protein sequence ID" value="NUU29368.1"/>
    <property type="molecule type" value="Genomic_DNA"/>
</dbReference>
<comment type="similarity">
    <text evidence="1">Belongs to the BlaI transcriptional regulatory family.</text>
</comment>
<evidence type="ECO:0000256" key="2">
    <source>
        <dbReference type="ARBA" id="ARBA00023015"/>
    </source>
</evidence>
<dbReference type="GO" id="GO:0003677">
    <property type="term" value="F:DNA binding"/>
    <property type="evidence" value="ECO:0007669"/>
    <property type="project" value="UniProtKB-KW"/>
</dbReference>
<dbReference type="EMBL" id="JANVAD010000002">
    <property type="protein sequence ID" value="MCS6521811.1"/>
    <property type="molecule type" value="Genomic_DNA"/>
</dbReference>
<dbReference type="AlphaFoldDB" id="A0A850DY69"/>
<evidence type="ECO:0000313" key="8">
    <source>
        <dbReference type="Proteomes" id="UP001652264"/>
    </source>
</evidence>
<dbReference type="Proteomes" id="UP001652264">
    <property type="component" value="Unassembled WGS sequence"/>
</dbReference>